<evidence type="ECO:0000256" key="3">
    <source>
        <dbReference type="ARBA" id="ARBA00022741"/>
    </source>
</evidence>
<accession>A0ABY8FZJ7</accession>
<comment type="catalytic activity">
    <reaction evidence="7">
        <text>dITP + H2O = dIMP + diphosphate + H(+)</text>
        <dbReference type="Rhea" id="RHEA:28342"/>
        <dbReference type="ChEBI" id="CHEBI:15377"/>
        <dbReference type="ChEBI" id="CHEBI:15378"/>
        <dbReference type="ChEBI" id="CHEBI:33019"/>
        <dbReference type="ChEBI" id="CHEBI:61194"/>
        <dbReference type="ChEBI" id="CHEBI:61382"/>
        <dbReference type="EC" id="3.6.1.66"/>
    </reaction>
</comment>
<dbReference type="RefSeq" id="WP_278013344.1">
    <property type="nucleotide sequence ID" value="NZ_CP121208.1"/>
</dbReference>
<protein>
    <recommendedName>
        <fullName evidence="7">dITP/XTP pyrophosphatase</fullName>
        <ecNumber evidence="7">3.6.1.66</ecNumber>
    </recommendedName>
    <alternativeName>
        <fullName evidence="7">Non-canonical purine NTP pyrophosphatase</fullName>
    </alternativeName>
    <alternativeName>
        <fullName evidence="7">Non-standard purine NTP pyrophosphatase</fullName>
    </alternativeName>
    <alternativeName>
        <fullName evidence="7">Nucleoside-triphosphate diphosphatase</fullName>
    </alternativeName>
    <alternativeName>
        <fullName evidence="7">Nucleoside-triphosphate pyrophosphatase</fullName>
        <shortName evidence="7">NTPase</shortName>
    </alternativeName>
</protein>
<evidence type="ECO:0000256" key="2">
    <source>
        <dbReference type="ARBA" id="ARBA00022723"/>
    </source>
</evidence>
<dbReference type="EC" id="3.6.1.66" evidence="7"/>
<organism evidence="9 10">
    <name type="scientific">Arcanobacterium canis</name>
    <dbReference type="NCBI Taxonomy" id="999183"/>
    <lineage>
        <taxon>Bacteria</taxon>
        <taxon>Bacillati</taxon>
        <taxon>Actinomycetota</taxon>
        <taxon>Actinomycetes</taxon>
        <taxon>Actinomycetales</taxon>
        <taxon>Actinomycetaceae</taxon>
        <taxon>Arcanobacterium</taxon>
    </lineage>
</organism>
<keyword evidence="4 7" id="KW-0378">Hydrolase</keyword>
<evidence type="ECO:0000256" key="4">
    <source>
        <dbReference type="ARBA" id="ARBA00022801"/>
    </source>
</evidence>
<dbReference type="NCBIfam" id="TIGR00042">
    <property type="entry name" value="RdgB/HAM1 family non-canonical purine NTP pyrophosphatase"/>
    <property type="match status" value="1"/>
</dbReference>
<name>A0ABY8FZJ7_9ACTO</name>
<evidence type="ECO:0000313" key="9">
    <source>
        <dbReference type="EMBL" id="WFM83949.1"/>
    </source>
</evidence>
<feature type="binding site" evidence="7">
    <location>
        <begin position="184"/>
        <end position="185"/>
    </location>
    <ligand>
        <name>substrate</name>
    </ligand>
</feature>
<comment type="function">
    <text evidence="7">Pyrophosphatase that catalyzes the hydrolysis of nucleoside triphosphates to their monophosphate derivatives, with a high preference for the non-canonical purine nucleotides XTP (xanthosine triphosphate), dITP (deoxyinosine triphosphate) and ITP. Seems to function as a house-cleaning enzyme that removes non-canonical purine nucleotides from the nucleotide pool, thus preventing their incorporation into DNA/RNA and avoiding chromosomal lesions.</text>
</comment>
<comment type="catalytic activity">
    <reaction evidence="7">
        <text>ITP + H2O = IMP + diphosphate + H(+)</text>
        <dbReference type="Rhea" id="RHEA:29399"/>
        <dbReference type="ChEBI" id="CHEBI:15377"/>
        <dbReference type="ChEBI" id="CHEBI:15378"/>
        <dbReference type="ChEBI" id="CHEBI:33019"/>
        <dbReference type="ChEBI" id="CHEBI:58053"/>
        <dbReference type="ChEBI" id="CHEBI:61402"/>
        <dbReference type="EC" id="3.6.1.66"/>
    </reaction>
</comment>
<dbReference type="CDD" id="cd00515">
    <property type="entry name" value="HAM1"/>
    <property type="match status" value="1"/>
</dbReference>
<feature type="binding site" evidence="7">
    <location>
        <begin position="9"/>
        <end position="14"/>
    </location>
    <ligand>
        <name>substrate</name>
    </ligand>
</feature>
<dbReference type="Gene3D" id="3.90.950.10">
    <property type="match status" value="1"/>
</dbReference>
<dbReference type="SUPFAM" id="SSF52972">
    <property type="entry name" value="ITPase-like"/>
    <property type="match status" value="1"/>
</dbReference>
<keyword evidence="6 7" id="KW-0546">Nucleotide metabolism</keyword>
<keyword evidence="5 7" id="KW-0460">Magnesium</keyword>
<evidence type="ECO:0000313" key="10">
    <source>
        <dbReference type="Proteomes" id="UP001215216"/>
    </source>
</evidence>
<evidence type="ECO:0000256" key="7">
    <source>
        <dbReference type="HAMAP-Rule" id="MF_01405"/>
    </source>
</evidence>
<evidence type="ECO:0000256" key="5">
    <source>
        <dbReference type="ARBA" id="ARBA00022842"/>
    </source>
</evidence>
<reference evidence="9 10" key="1">
    <citation type="submission" date="2023-03" db="EMBL/GenBank/DDBJ databases">
        <title>Complete genome of Arcanobacterium canis strain DSM 25104 isolated in 2010 from a canine otitis externa in Germany.</title>
        <authorList>
            <person name="Borowiak M."/>
            <person name="Kreitlow A."/>
            <person name="Malorny B."/>
            <person name="Laemmler C."/>
            <person name="Prenger-Berninghoff E."/>
            <person name="Ploetz M."/>
            <person name="Abdulmawjood A."/>
        </authorList>
    </citation>
    <scope>NUCLEOTIDE SEQUENCE [LARGE SCALE GENOMIC DNA]</scope>
    <source>
        <strain evidence="9 10">DSM 25104</strain>
    </source>
</reference>
<feature type="binding site" evidence="7">
    <location>
        <position position="179"/>
    </location>
    <ligand>
        <name>substrate</name>
    </ligand>
</feature>
<dbReference type="InterPro" id="IPR002637">
    <property type="entry name" value="RdgB/HAM1"/>
</dbReference>
<sequence length="205" mass="21829">MRMKLIFATHNAHKVEELDAILRPLIPELAGIDAATSLGIDEPVENAVSFEGNALIKARAVAQATGRPALADDSGISVDVLGGAPGIFSARWSGVHGDDIANVALLLAQLADVPVEHRGAEFICAAALVIPDGREFTQIGRVRGTLRYERSGEGGFGYDPIFQPEGFDVTAAELKAEQKNAISHRAQAFSAFAPVIRREVFSQGR</sequence>
<evidence type="ECO:0000256" key="1">
    <source>
        <dbReference type="ARBA" id="ARBA00008023"/>
    </source>
</evidence>
<comment type="cofactor">
    <cofactor evidence="7">
        <name>Mg(2+)</name>
        <dbReference type="ChEBI" id="CHEBI:18420"/>
    </cofactor>
    <text evidence="7">Binds 1 Mg(2+) ion per subunit.</text>
</comment>
<evidence type="ECO:0000256" key="6">
    <source>
        <dbReference type="ARBA" id="ARBA00023080"/>
    </source>
</evidence>
<gene>
    <name evidence="9" type="primary">rdgB</name>
    <name evidence="9" type="ORF">P7079_02935</name>
</gene>
<comment type="similarity">
    <text evidence="1 7 8">Belongs to the HAM1 NTPase family.</text>
</comment>
<keyword evidence="3 7" id="KW-0547">Nucleotide-binding</keyword>
<dbReference type="PANTHER" id="PTHR11067">
    <property type="entry name" value="INOSINE TRIPHOSPHATE PYROPHOSPHATASE/HAM1 PROTEIN"/>
    <property type="match status" value="1"/>
</dbReference>
<comment type="subunit">
    <text evidence="7">Homodimer.</text>
</comment>
<feature type="active site" description="Proton acceptor" evidence="7">
    <location>
        <position position="73"/>
    </location>
</feature>
<feature type="binding site" evidence="7">
    <location>
        <begin position="156"/>
        <end position="159"/>
    </location>
    <ligand>
        <name>substrate</name>
    </ligand>
</feature>
<comment type="catalytic activity">
    <reaction evidence="7">
        <text>XTP + H2O = XMP + diphosphate + H(+)</text>
        <dbReference type="Rhea" id="RHEA:28610"/>
        <dbReference type="ChEBI" id="CHEBI:15377"/>
        <dbReference type="ChEBI" id="CHEBI:15378"/>
        <dbReference type="ChEBI" id="CHEBI:33019"/>
        <dbReference type="ChEBI" id="CHEBI:57464"/>
        <dbReference type="ChEBI" id="CHEBI:61314"/>
        <dbReference type="EC" id="3.6.1.66"/>
    </reaction>
</comment>
<dbReference type="EMBL" id="CP121208">
    <property type="protein sequence ID" value="WFM83949.1"/>
    <property type="molecule type" value="Genomic_DNA"/>
</dbReference>
<comment type="caution">
    <text evidence="7">Lacks conserved residue(s) required for the propagation of feature annotation.</text>
</comment>
<evidence type="ECO:0000256" key="8">
    <source>
        <dbReference type="RuleBase" id="RU003781"/>
    </source>
</evidence>
<dbReference type="Pfam" id="PF01725">
    <property type="entry name" value="Ham1p_like"/>
    <property type="match status" value="1"/>
</dbReference>
<keyword evidence="2 7" id="KW-0479">Metal-binding</keyword>
<dbReference type="HAMAP" id="MF_01405">
    <property type="entry name" value="Non_canon_purine_NTPase"/>
    <property type="match status" value="1"/>
</dbReference>
<proteinExistence type="inferred from homology"/>
<feature type="binding site" evidence="7">
    <location>
        <position position="74"/>
    </location>
    <ligand>
        <name>substrate</name>
    </ligand>
</feature>
<dbReference type="PANTHER" id="PTHR11067:SF9">
    <property type="entry name" value="INOSINE TRIPHOSPHATE PYROPHOSPHATASE"/>
    <property type="match status" value="1"/>
</dbReference>
<feature type="binding site" evidence="7">
    <location>
        <position position="73"/>
    </location>
    <ligand>
        <name>Mg(2+)</name>
        <dbReference type="ChEBI" id="CHEBI:18420"/>
    </ligand>
</feature>
<dbReference type="InterPro" id="IPR020922">
    <property type="entry name" value="dITP/XTP_pyrophosphatase"/>
</dbReference>
<dbReference type="InterPro" id="IPR029001">
    <property type="entry name" value="ITPase-like_fam"/>
</dbReference>
<dbReference type="Proteomes" id="UP001215216">
    <property type="component" value="Chromosome"/>
</dbReference>
<keyword evidence="10" id="KW-1185">Reference proteome</keyword>